<comment type="caution">
    <text evidence="1">The sequence shown here is derived from an EMBL/GenBank/DDBJ whole genome shotgun (WGS) entry which is preliminary data.</text>
</comment>
<reference evidence="1" key="1">
    <citation type="submission" date="2023-10" db="EMBL/GenBank/DDBJ databases">
        <authorList>
            <person name="Rodriguez Cubillos JULIANA M."/>
            <person name="De Vega J."/>
        </authorList>
    </citation>
    <scope>NUCLEOTIDE SEQUENCE</scope>
</reference>
<dbReference type="EMBL" id="CASHSV030000206">
    <property type="protein sequence ID" value="CAJ2653612.1"/>
    <property type="molecule type" value="Genomic_DNA"/>
</dbReference>
<keyword evidence="2" id="KW-1185">Reference proteome</keyword>
<sequence>MSGKELLECQGKNKRVSDVIRNSSQEAPTNNSPAKPLKKRQRPEVSSLSSVYIPKMSQPSSSVDVRVDETWTSFFTEINGSGDGDDTLIRDLIDKHFGKEKLHEKAKELGLERELQNSMADCIRMTFLLRVIGGIFQFVKDMSGKEFLECQGKNKRVADVIRNSSQEAPTNNSPAKPLKKRQRPEVSSLPSVHFPKWSQPSSSEDMGVDGARTSFLTEINGSGDGDETLIRDLIDKHFGKEKVHEKAKEMGLEWELQNSMAYCIHMTFLLRVIGGMFGDIEKENKAFVGEIMELKTLTTSLKGEQEKLKKTLEESIVEKSQLVARGKNLIEENYKHLLSTTTTMATQIFGRLLPKTLTSLTSFRSLSTRATIYSLIKRLHHSPNSSTLQLRNGYDYYRTTVLMQKHGIPFGDLRSRVKIIHDYVKNLANLVGSEEEARMMVYSCHIGRNFNSFGTLLSEELHYRVEDKGNSFRCQVSIGLEMKTANGAITHEGSSNMKIPDKYILKGSTRTKRNQYTVTCIRCGTLGHNKRSCNGKTAADRMIPKGGNKSNATMNQPGPSATTRHAPTATKSKGPVAIGTKGPAATGPSGLRRSPRKRKNDNTTPNVITPSAATIPSGQRKSARITTNAVDPIGTQQSVNKP</sequence>
<proteinExistence type="predicted"/>
<evidence type="ECO:0000313" key="2">
    <source>
        <dbReference type="Proteomes" id="UP001177021"/>
    </source>
</evidence>
<name>A0ACB0KDG8_TRIPR</name>
<dbReference type="Proteomes" id="UP001177021">
    <property type="component" value="Unassembled WGS sequence"/>
</dbReference>
<evidence type="ECO:0000313" key="1">
    <source>
        <dbReference type="EMBL" id="CAJ2653612.1"/>
    </source>
</evidence>
<protein>
    <submittedName>
        <fullName evidence="1">Uncharacterized protein</fullName>
    </submittedName>
</protein>
<accession>A0ACB0KDG8</accession>
<organism evidence="1 2">
    <name type="scientific">Trifolium pratense</name>
    <name type="common">Red clover</name>
    <dbReference type="NCBI Taxonomy" id="57577"/>
    <lineage>
        <taxon>Eukaryota</taxon>
        <taxon>Viridiplantae</taxon>
        <taxon>Streptophyta</taxon>
        <taxon>Embryophyta</taxon>
        <taxon>Tracheophyta</taxon>
        <taxon>Spermatophyta</taxon>
        <taxon>Magnoliopsida</taxon>
        <taxon>eudicotyledons</taxon>
        <taxon>Gunneridae</taxon>
        <taxon>Pentapetalae</taxon>
        <taxon>rosids</taxon>
        <taxon>fabids</taxon>
        <taxon>Fabales</taxon>
        <taxon>Fabaceae</taxon>
        <taxon>Papilionoideae</taxon>
        <taxon>50 kb inversion clade</taxon>
        <taxon>NPAAA clade</taxon>
        <taxon>Hologalegina</taxon>
        <taxon>IRL clade</taxon>
        <taxon>Trifolieae</taxon>
        <taxon>Trifolium</taxon>
    </lineage>
</organism>
<gene>
    <name evidence="1" type="ORF">MILVUS5_LOCUS20920</name>
</gene>